<evidence type="ECO:0008006" key="3">
    <source>
        <dbReference type="Google" id="ProtNLM"/>
    </source>
</evidence>
<reference evidence="1" key="1">
    <citation type="submission" date="2017-08" db="EMBL/GenBank/DDBJ databases">
        <authorList>
            <person name="Polle J.E."/>
            <person name="Barry K."/>
            <person name="Cushman J."/>
            <person name="Schmutz J."/>
            <person name="Tran D."/>
            <person name="Hathwaick L.T."/>
            <person name="Yim W.C."/>
            <person name="Jenkins J."/>
            <person name="Mckie-Krisberg Z.M."/>
            <person name="Prochnik S."/>
            <person name="Lindquist E."/>
            <person name="Dockter R.B."/>
            <person name="Adam C."/>
            <person name="Molina H."/>
            <person name="Bunkerborg J."/>
            <person name="Jin E."/>
            <person name="Buchheim M."/>
            <person name="Magnuson J."/>
        </authorList>
    </citation>
    <scope>NUCLEOTIDE SEQUENCE</scope>
    <source>
        <strain evidence="1">CCAP 19/18</strain>
    </source>
</reference>
<comment type="caution">
    <text evidence="1">The sequence shown here is derived from an EMBL/GenBank/DDBJ whole genome shotgun (WGS) entry which is preliminary data.</text>
</comment>
<organism evidence="1 2">
    <name type="scientific">Dunaliella salina</name>
    <name type="common">Green alga</name>
    <name type="synonym">Protococcus salinus</name>
    <dbReference type="NCBI Taxonomy" id="3046"/>
    <lineage>
        <taxon>Eukaryota</taxon>
        <taxon>Viridiplantae</taxon>
        <taxon>Chlorophyta</taxon>
        <taxon>core chlorophytes</taxon>
        <taxon>Chlorophyceae</taxon>
        <taxon>CS clade</taxon>
        <taxon>Chlamydomonadales</taxon>
        <taxon>Dunaliellaceae</taxon>
        <taxon>Dunaliella</taxon>
    </lineage>
</organism>
<proteinExistence type="predicted"/>
<dbReference type="SUPFAM" id="SSF54001">
    <property type="entry name" value="Cysteine proteinases"/>
    <property type="match status" value="1"/>
</dbReference>
<accession>A0ABQ7GXR1</accession>
<evidence type="ECO:0000313" key="2">
    <source>
        <dbReference type="Proteomes" id="UP000815325"/>
    </source>
</evidence>
<dbReference type="Gene3D" id="3.10.620.30">
    <property type="match status" value="1"/>
</dbReference>
<dbReference type="InterPro" id="IPR038765">
    <property type="entry name" value="Papain-like_cys_pep_sf"/>
</dbReference>
<protein>
    <recommendedName>
        <fullName evidence="3">Chromosome partitioning protein ParB</fullName>
    </recommendedName>
</protein>
<feature type="non-terminal residue" evidence="1">
    <location>
        <position position="1"/>
    </location>
</feature>
<keyword evidence="2" id="KW-1185">Reference proteome</keyword>
<gene>
    <name evidence="1" type="ORF">DUNSADRAFT_966</name>
</gene>
<dbReference type="Proteomes" id="UP000815325">
    <property type="component" value="Unassembled WGS sequence"/>
</dbReference>
<name>A0ABQ7GXR1_DUNSA</name>
<sequence length="68" mass="7778">CEDEELQAMALSLIPLDELADSAQRTKQLNQQEQGSKAAGGRALDVQDYLARELMQWFKRSFFKWVSS</sequence>
<dbReference type="EMBL" id="MU069545">
    <property type="protein sequence ID" value="KAF5839395.1"/>
    <property type="molecule type" value="Genomic_DNA"/>
</dbReference>
<evidence type="ECO:0000313" key="1">
    <source>
        <dbReference type="EMBL" id="KAF5839395.1"/>
    </source>
</evidence>